<organism evidence="1 2">
    <name type="scientific">Acetobacter orientalis</name>
    <dbReference type="NCBI Taxonomy" id="146474"/>
    <lineage>
        <taxon>Bacteria</taxon>
        <taxon>Pseudomonadati</taxon>
        <taxon>Pseudomonadota</taxon>
        <taxon>Alphaproteobacteria</taxon>
        <taxon>Acetobacterales</taxon>
        <taxon>Acetobacteraceae</taxon>
        <taxon>Acetobacter</taxon>
    </lineage>
</organism>
<dbReference type="Proteomes" id="UP000270034">
    <property type="component" value="Chromosome"/>
</dbReference>
<evidence type="ECO:0000313" key="2">
    <source>
        <dbReference type="Proteomes" id="UP000270034"/>
    </source>
</evidence>
<dbReference type="EMBL" id="AP018515">
    <property type="protein sequence ID" value="BBC79660.1"/>
    <property type="molecule type" value="Genomic_DNA"/>
</dbReference>
<proteinExistence type="predicted"/>
<gene>
    <name evidence="1" type="ORF">AcetOrient_orf01968</name>
</gene>
<reference evidence="1 2" key="1">
    <citation type="submission" date="2018-02" db="EMBL/GenBank/DDBJ databases">
        <title>Acetobacter orientalis genome.</title>
        <authorList>
            <person name="Nakashima N."/>
            <person name="Tamura T."/>
        </authorList>
    </citation>
    <scope>NUCLEOTIDE SEQUENCE [LARGE SCALE GENOMIC DNA]</scope>
    <source>
        <strain evidence="1 2">FAN1</strain>
    </source>
</reference>
<name>A0A2Z5ZGB5_9PROT</name>
<evidence type="ECO:0000313" key="1">
    <source>
        <dbReference type="EMBL" id="BBC79660.1"/>
    </source>
</evidence>
<dbReference type="AlphaFoldDB" id="A0A2Z5ZGB5"/>
<sequence length="37" mass="4272">MLPSKRGQQQRHHLHLALSYKAAQLYENRVGAVPILF</sequence>
<protein>
    <submittedName>
        <fullName evidence="1">Uncharacterized protein</fullName>
    </submittedName>
</protein>
<accession>A0A2Z5ZGB5</accession>
<dbReference type="KEGG" id="aot:AcetOri_orf01968"/>